<dbReference type="Proteomes" id="UP001178507">
    <property type="component" value="Unassembled WGS sequence"/>
</dbReference>
<comment type="caution">
    <text evidence="2">The sequence shown here is derived from an EMBL/GenBank/DDBJ whole genome shotgun (WGS) entry which is preliminary data.</text>
</comment>
<feature type="transmembrane region" description="Helical" evidence="1">
    <location>
        <begin position="167"/>
        <end position="186"/>
    </location>
</feature>
<accession>A0AA36JLA7</accession>
<keyword evidence="1" id="KW-0472">Membrane</keyword>
<protein>
    <submittedName>
        <fullName evidence="2">Uncharacterized protein</fullName>
    </submittedName>
</protein>
<gene>
    <name evidence="2" type="ORF">EVOR1521_LOCUS29771</name>
</gene>
<evidence type="ECO:0000313" key="3">
    <source>
        <dbReference type="Proteomes" id="UP001178507"/>
    </source>
</evidence>
<organism evidence="2 3">
    <name type="scientific">Effrenium voratum</name>
    <dbReference type="NCBI Taxonomy" id="2562239"/>
    <lineage>
        <taxon>Eukaryota</taxon>
        <taxon>Sar</taxon>
        <taxon>Alveolata</taxon>
        <taxon>Dinophyceae</taxon>
        <taxon>Suessiales</taxon>
        <taxon>Symbiodiniaceae</taxon>
        <taxon>Effrenium</taxon>
    </lineage>
</organism>
<feature type="transmembrane region" description="Helical" evidence="1">
    <location>
        <begin position="65"/>
        <end position="90"/>
    </location>
</feature>
<feature type="transmembrane region" description="Helical" evidence="1">
    <location>
        <begin position="33"/>
        <end position="53"/>
    </location>
</feature>
<keyword evidence="3" id="KW-1185">Reference proteome</keyword>
<reference evidence="2" key="1">
    <citation type="submission" date="2023-08" db="EMBL/GenBank/DDBJ databases">
        <authorList>
            <person name="Chen Y."/>
            <person name="Shah S."/>
            <person name="Dougan E. K."/>
            <person name="Thang M."/>
            <person name="Chan C."/>
        </authorList>
    </citation>
    <scope>NUCLEOTIDE SEQUENCE</scope>
</reference>
<dbReference type="EMBL" id="CAUJNA010003714">
    <property type="protein sequence ID" value="CAJ1408332.1"/>
    <property type="molecule type" value="Genomic_DNA"/>
</dbReference>
<proteinExistence type="predicted"/>
<sequence length="230" mass="26030">MEQKLGLIQSDSMDLQNDPRFFQDNVLNKRLEAFSKLGVVSSLMVGTCTHVIAMKKDMNFSTTEGIMRVVSFGLLSIVLFLNIIAAYVGIAQTYHTYRLETAGPTGFEIATSYYLNPNIVAWRHFAVKCMLHGLTIFLISTGIRVSVSFEDLTDEEKPRITKHNARLLGLVTLTFFCIGGFIMHYINGKHQAIFRVNYEHAKESERPYMSTVHDIMHSKRNGPRPHGNVV</sequence>
<dbReference type="AlphaFoldDB" id="A0AA36JLA7"/>
<keyword evidence="1" id="KW-0812">Transmembrane</keyword>
<name>A0AA36JLA7_9DINO</name>
<evidence type="ECO:0000256" key="1">
    <source>
        <dbReference type="SAM" id="Phobius"/>
    </source>
</evidence>
<keyword evidence="1" id="KW-1133">Transmembrane helix</keyword>
<evidence type="ECO:0000313" key="2">
    <source>
        <dbReference type="EMBL" id="CAJ1408332.1"/>
    </source>
</evidence>